<keyword evidence="1" id="KW-0472">Membrane</keyword>
<reference evidence="2 3" key="1">
    <citation type="journal article" date="2015" name="Geomicrobiol. J.">
        <title>Caldisalinibacter kiritimatiensis gen. nov., sp. nov., a moderately thermohalophilic thiosulfate-reducing bacterium from a hypersaline microbial mat.</title>
        <authorList>
            <person name="Ben Hania W."/>
            <person name="Joseph M."/>
            <person name="Fiebig A."/>
            <person name="Bunk B."/>
            <person name="Klenk H.-P."/>
            <person name="Fardeau M.-L."/>
            <person name="Spring S."/>
        </authorList>
    </citation>
    <scope>NUCLEOTIDE SEQUENCE [LARGE SCALE GENOMIC DNA]</scope>
    <source>
        <strain evidence="2 3">L21-TH-D2</strain>
    </source>
</reference>
<dbReference type="Proteomes" id="UP000013378">
    <property type="component" value="Unassembled WGS sequence"/>
</dbReference>
<gene>
    <name evidence="2" type="ORF">L21TH_1316</name>
</gene>
<name>R1CEB7_9FIRM</name>
<dbReference type="Gene3D" id="3.10.450.420">
    <property type="match status" value="1"/>
</dbReference>
<comment type="caution">
    <text evidence="2">The sequence shown here is derived from an EMBL/GenBank/DDBJ whole genome shotgun (WGS) entry which is preliminary data.</text>
</comment>
<proteinExistence type="predicted"/>
<evidence type="ECO:0000313" key="3">
    <source>
        <dbReference type="Proteomes" id="UP000013378"/>
    </source>
</evidence>
<dbReference type="RefSeq" id="WP_006312180.1">
    <property type="nucleotide sequence ID" value="NZ_ARZA01000133.1"/>
</dbReference>
<dbReference type="AlphaFoldDB" id="R1CEB7"/>
<protein>
    <submittedName>
        <fullName evidence="2">Uncharacterized protein</fullName>
    </submittedName>
</protein>
<dbReference type="Pfam" id="PF16800">
    <property type="entry name" value="Endopep_inhib"/>
    <property type="match status" value="1"/>
</dbReference>
<dbReference type="InterPro" id="IPR031841">
    <property type="entry name" value="Endopep_inhib"/>
</dbReference>
<evidence type="ECO:0000256" key="1">
    <source>
        <dbReference type="SAM" id="Phobius"/>
    </source>
</evidence>
<dbReference type="EMBL" id="ARZA01000133">
    <property type="protein sequence ID" value="EOD00635.1"/>
    <property type="molecule type" value="Genomic_DNA"/>
</dbReference>
<dbReference type="OrthoDB" id="9928029at2"/>
<feature type="transmembrane region" description="Helical" evidence="1">
    <location>
        <begin position="6"/>
        <end position="26"/>
    </location>
</feature>
<dbReference type="InterPro" id="IPR053749">
    <property type="entry name" value="TA_system-associated_sf"/>
</dbReference>
<keyword evidence="1" id="KW-1133">Transmembrane helix</keyword>
<accession>R1CEB7</accession>
<organism evidence="2 3">
    <name type="scientific">Caldisalinibacter kiritimatiensis</name>
    <dbReference type="NCBI Taxonomy" id="1304284"/>
    <lineage>
        <taxon>Bacteria</taxon>
        <taxon>Bacillati</taxon>
        <taxon>Bacillota</taxon>
        <taxon>Tissierellia</taxon>
        <taxon>Tissierellales</taxon>
        <taxon>Thermohalobacteraceae</taxon>
        <taxon>Caldisalinibacter</taxon>
    </lineage>
</organism>
<sequence length="181" mass="21013">MNKRNIYLVSIVIVVVVLAFIGYKYIDDSRRIKNQLHDEVKLLVDEARNIYKYVGEGGSNPLINQNDLSKMLIVDPNINTKEKLITFLHKVYTDKAAKKIYNKFGYKEIDGKIYKPITDSVFVHDWNKAYLEDIKINPLNKNATVIFIIPNSISNREDTVKFKLIKGTDNTYRIDDIINGW</sequence>
<evidence type="ECO:0000313" key="2">
    <source>
        <dbReference type="EMBL" id="EOD00635.1"/>
    </source>
</evidence>
<keyword evidence="1" id="KW-0812">Transmembrane</keyword>
<keyword evidence="3" id="KW-1185">Reference proteome</keyword>